<feature type="compositionally biased region" description="Acidic residues" evidence="1">
    <location>
        <begin position="137"/>
        <end position="157"/>
    </location>
</feature>
<organism evidence="2 3">
    <name type="scientific">Coniochaeta ligniaria NRRL 30616</name>
    <dbReference type="NCBI Taxonomy" id="1408157"/>
    <lineage>
        <taxon>Eukaryota</taxon>
        <taxon>Fungi</taxon>
        <taxon>Dikarya</taxon>
        <taxon>Ascomycota</taxon>
        <taxon>Pezizomycotina</taxon>
        <taxon>Sordariomycetes</taxon>
        <taxon>Sordariomycetidae</taxon>
        <taxon>Coniochaetales</taxon>
        <taxon>Coniochaetaceae</taxon>
        <taxon>Coniochaeta</taxon>
    </lineage>
</organism>
<evidence type="ECO:0000313" key="3">
    <source>
        <dbReference type="Proteomes" id="UP000182658"/>
    </source>
</evidence>
<dbReference type="InParanoid" id="A0A1J7K1B4"/>
<feature type="region of interest" description="Disordered" evidence="1">
    <location>
        <begin position="1"/>
        <end position="73"/>
    </location>
</feature>
<dbReference type="AlphaFoldDB" id="A0A1J7K1B4"/>
<keyword evidence="3" id="KW-1185">Reference proteome</keyword>
<name>A0A1J7K1B4_9PEZI</name>
<proteinExistence type="predicted"/>
<dbReference type="PANTHER" id="PTHR42084">
    <property type="entry name" value="YALI0E26631P"/>
    <property type="match status" value="1"/>
</dbReference>
<evidence type="ECO:0008006" key="4">
    <source>
        <dbReference type="Google" id="ProtNLM"/>
    </source>
</evidence>
<reference evidence="2 3" key="1">
    <citation type="submission" date="2016-10" db="EMBL/GenBank/DDBJ databases">
        <title>Draft genome sequence of Coniochaeta ligniaria NRRL30616, a lignocellulolytic fungus for bioabatement of inhibitors in plant biomass hydrolysates.</title>
        <authorList>
            <consortium name="DOE Joint Genome Institute"/>
            <person name="Jimenez D.J."/>
            <person name="Hector R.E."/>
            <person name="Riley R."/>
            <person name="Sun H."/>
            <person name="Grigoriev I.V."/>
            <person name="Van Elsas J.D."/>
            <person name="Nichols N.N."/>
        </authorList>
    </citation>
    <scope>NUCLEOTIDE SEQUENCE [LARGE SCALE GENOMIC DNA]</scope>
    <source>
        <strain evidence="2 3">NRRL 30616</strain>
    </source>
</reference>
<gene>
    <name evidence="2" type="ORF">CONLIGDRAFT_201304</name>
</gene>
<sequence>MSADLFALFDAPPVQVPTRPRQNAASSATTDPFSFLQPTTAPAAEDEDDGWGDFETPAQTAAPKPAPASVISSVRPTTRIVRAPTIDLMTNNLLSLDASPRNPVTLGELTERPSWESTTRQSTESRPKNPDPNVLFDADDFDEGALPDEEDDDDFGDFEAAAPVQPPAQSSLDLLSASFAPQPLQARQAPPSQLLSTLSLNDASSTYPQPPKSPSFQERNPFPGLGLKTPISPEFPKQAKPGSPSPITAWPTFEKGDETKPAAEKNSFEAEWGAFDDIPPSVTVQPQVPNPMTTTTSEQPPTDPDWAWDDWGKPADTPEPQPQSQPQPQPQSQPPNPASKPTPSPGPPPINIPPPSILLSIFPSLLSTAATSLFKPTASASAATKSRILSSPSTQTFLRGYLALATVAARLIAGRRLRWHRDAFLSQSMTISAATGKKGGMKLATIDKSQTAREDREAADVVAAWGEVVGRLRGVVAGANAAVAKDGVGGGRALKVPELGGGLRVETVRGALTAPRACVVCGLRREERVVGVDGGVEDSFGEWWVEFWGHRECRNFWVEHEGELRSR</sequence>
<dbReference type="Proteomes" id="UP000182658">
    <property type="component" value="Unassembled WGS sequence"/>
</dbReference>
<protein>
    <recommendedName>
        <fullName evidence="4">Serine/threonine-protein kinase ppk6</fullName>
    </recommendedName>
</protein>
<dbReference type="EMBL" id="KV875094">
    <property type="protein sequence ID" value="OIW33922.1"/>
    <property type="molecule type" value="Genomic_DNA"/>
</dbReference>
<feature type="compositionally biased region" description="Polar residues" evidence="1">
    <location>
        <begin position="196"/>
        <end position="207"/>
    </location>
</feature>
<dbReference type="OrthoDB" id="5420391at2759"/>
<dbReference type="PANTHER" id="PTHR42084:SF1">
    <property type="entry name" value="SERINE_THREONINE-PROTEIN KINASE PPK6"/>
    <property type="match status" value="1"/>
</dbReference>
<accession>A0A1J7K1B4</accession>
<feature type="compositionally biased region" description="Basic and acidic residues" evidence="1">
    <location>
        <begin position="254"/>
        <end position="268"/>
    </location>
</feature>
<feature type="compositionally biased region" description="Low complexity" evidence="1">
    <location>
        <begin position="180"/>
        <end position="195"/>
    </location>
</feature>
<evidence type="ECO:0000256" key="1">
    <source>
        <dbReference type="SAM" id="MobiDB-lite"/>
    </source>
</evidence>
<dbReference type="STRING" id="1408157.A0A1J7K1B4"/>
<evidence type="ECO:0000313" key="2">
    <source>
        <dbReference type="EMBL" id="OIW33922.1"/>
    </source>
</evidence>
<feature type="compositionally biased region" description="Pro residues" evidence="1">
    <location>
        <begin position="317"/>
        <end position="354"/>
    </location>
</feature>
<feature type="compositionally biased region" description="Polar residues" evidence="1">
    <location>
        <begin position="20"/>
        <end position="40"/>
    </location>
</feature>
<feature type="compositionally biased region" description="Low complexity" evidence="1">
    <location>
        <begin position="158"/>
        <end position="169"/>
    </location>
</feature>
<feature type="region of interest" description="Disordered" evidence="1">
    <location>
        <begin position="92"/>
        <end position="354"/>
    </location>
</feature>
<feature type="compositionally biased region" description="Polar residues" evidence="1">
    <location>
        <begin position="282"/>
        <end position="299"/>
    </location>
</feature>